<evidence type="ECO:0000313" key="1">
    <source>
        <dbReference type="EMBL" id="KRY65445.1"/>
    </source>
</evidence>
<name>A0A0V1DV99_TRIPS</name>
<evidence type="ECO:0000313" key="2">
    <source>
        <dbReference type="Proteomes" id="UP000054632"/>
    </source>
</evidence>
<dbReference type="AlphaFoldDB" id="A0A0V1DV99"/>
<comment type="caution">
    <text evidence="1">The sequence shown here is derived from an EMBL/GenBank/DDBJ whole genome shotgun (WGS) entry which is preliminary data.</text>
</comment>
<sequence>MKANQSSSVSTLHWWIDFIQSDNHHQLHLMLCEQEQDTIKPPAGQFHNYTIASFLIINIPSL</sequence>
<dbReference type="EMBL" id="JYDR01000210">
    <property type="protein sequence ID" value="KRY65445.1"/>
    <property type="molecule type" value="Genomic_DNA"/>
</dbReference>
<organism evidence="1 2">
    <name type="scientific">Trichinella pseudospiralis</name>
    <name type="common">Parasitic roundworm</name>
    <dbReference type="NCBI Taxonomy" id="6337"/>
    <lineage>
        <taxon>Eukaryota</taxon>
        <taxon>Metazoa</taxon>
        <taxon>Ecdysozoa</taxon>
        <taxon>Nematoda</taxon>
        <taxon>Enoplea</taxon>
        <taxon>Dorylaimia</taxon>
        <taxon>Trichinellida</taxon>
        <taxon>Trichinellidae</taxon>
        <taxon>Trichinella</taxon>
    </lineage>
</organism>
<gene>
    <name evidence="1" type="ORF">T4A_10192</name>
</gene>
<accession>A0A0V1DV99</accession>
<reference evidence="1 2" key="1">
    <citation type="submission" date="2015-01" db="EMBL/GenBank/DDBJ databases">
        <title>Evolution of Trichinella species and genotypes.</title>
        <authorList>
            <person name="Korhonen P.K."/>
            <person name="Edoardo P."/>
            <person name="Giuseppe L.R."/>
            <person name="Gasser R.B."/>
        </authorList>
    </citation>
    <scope>NUCLEOTIDE SEQUENCE [LARGE SCALE GENOMIC DNA]</scope>
    <source>
        <strain evidence="1">ISS13</strain>
    </source>
</reference>
<protein>
    <submittedName>
        <fullName evidence="1">Uncharacterized protein</fullName>
    </submittedName>
</protein>
<feature type="non-terminal residue" evidence="1">
    <location>
        <position position="62"/>
    </location>
</feature>
<dbReference type="Proteomes" id="UP000054632">
    <property type="component" value="Unassembled WGS sequence"/>
</dbReference>
<proteinExistence type="predicted"/>